<keyword evidence="3" id="KW-1185">Reference proteome</keyword>
<evidence type="ECO:0000256" key="1">
    <source>
        <dbReference type="ARBA" id="ARBA00001962"/>
    </source>
</evidence>
<evidence type="ECO:0000313" key="2">
    <source>
        <dbReference type="EMBL" id="CAI8039514.1"/>
    </source>
</evidence>
<proteinExistence type="predicted"/>
<dbReference type="SUPFAM" id="SSF51197">
    <property type="entry name" value="Clavaminate synthase-like"/>
    <property type="match status" value="1"/>
</dbReference>
<organism evidence="2 3">
    <name type="scientific">Geodia barretti</name>
    <name type="common">Barrett's horny sponge</name>
    <dbReference type="NCBI Taxonomy" id="519541"/>
    <lineage>
        <taxon>Eukaryota</taxon>
        <taxon>Metazoa</taxon>
        <taxon>Porifera</taxon>
        <taxon>Demospongiae</taxon>
        <taxon>Heteroscleromorpha</taxon>
        <taxon>Tetractinellida</taxon>
        <taxon>Astrophorina</taxon>
        <taxon>Geodiidae</taxon>
        <taxon>Geodia</taxon>
    </lineage>
</organism>
<reference evidence="2" key="1">
    <citation type="submission" date="2023-03" db="EMBL/GenBank/DDBJ databases">
        <authorList>
            <person name="Steffen K."/>
            <person name="Cardenas P."/>
        </authorList>
    </citation>
    <scope>NUCLEOTIDE SEQUENCE</scope>
</reference>
<dbReference type="EMBL" id="CASHTH010003044">
    <property type="protein sequence ID" value="CAI8039514.1"/>
    <property type="molecule type" value="Genomic_DNA"/>
</dbReference>
<dbReference type="Gene3D" id="2.60.120.620">
    <property type="entry name" value="q2cbj1_9rhob like domain"/>
    <property type="match status" value="1"/>
</dbReference>
<accession>A0AA35T1I8</accession>
<dbReference type="GO" id="GO:0046872">
    <property type="term" value="F:metal ion binding"/>
    <property type="evidence" value="ECO:0007669"/>
    <property type="project" value="UniProtKB-ARBA"/>
</dbReference>
<sequence length="261" mass="29755">MLNQTQVDTFREKGFLLGNRVLSDEQVDELREELARVIDDYEKDEIAQPVRIANLGGKEESPVWQIVNIWEASSAYHRLVHNPVIVEEIGQLMSATELRVWHDQIQYKPPKVGGVNRWHQDSPLWGILTPKTSQVSAWVALDDVDVSNGCMRMVAGSYHWGNQIPFLHSIKDIDSMPDRFEEYELEVELCPVPKGHVHYHHSLTWHGSHDNASDSPRRAIAVHYMTGETLYDASGNHVMKRFVAVNDGDKLAGDHFPLVMD</sequence>
<dbReference type="PANTHER" id="PTHR20883:SF48">
    <property type="entry name" value="ECTOINE DIOXYGENASE"/>
    <property type="match status" value="1"/>
</dbReference>
<dbReference type="GO" id="GO:0051213">
    <property type="term" value="F:dioxygenase activity"/>
    <property type="evidence" value="ECO:0007669"/>
    <property type="project" value="UniProtKB-KW"/>
</dbReference>
<gene>
    <name evidence="2" type="ORF">GBAR_LOCUS21979</name>
</gene>
<evidence type="ECO:0000313" key="3">
    <source>
        <dbReference type="Proteomes" id="UP001174909"/>
    </source>
</evidence>
<dbReference type="PANTHER" id="PTHR20883">
    <property type="entry name" value="PHYTANOYL-COA DIOXYGENASE DOMAIN CONTAINING 1"/>
    <property type="match status" value="1"/>
</dbReference>
<name>A0AA35T1I8_GEOBA</name>
<keyword evidence="2" id="KW-0223">Dioxygenase</keyword>
<dbReference type="InterPro" id="IPR008775">
    <property type="entry name" value="Phytyl_CoA_dOase-like"/>
</dbReference>
<dbReference type="Proteomes" id="UP001174909">
    <property type="component" value="Unassembled WGS sequence"/>
</dbReference>
<comment type="cofactor">
    <cofactor evidence="1">
        <name>Fe cation</name>
        <dbReference type="ChEBI" id="CHEBI:24875"/>
    </cofactor>
</comment>
<dbReference type="AlphaFoldDB" id="A0AA35T1I8"/>
<keyword evidence="2" id="KW-0560">Oxidoreductase</keyword>
<comment type="caution">
    <text evidence="2">The sequence shown here is derived from an EMBL/GenBank/DDBJ whole genome shotgun (WGS) entry which is preliminary data.</text>
</comment>
<dbReference type="Pfam" id="PF05721">
    <property type="entry name" value="PhyH"/>
    <property type="match status" value="1"/>
</dbReference>
<protein>
    <submittedName>
        <fullName evidence="2">Phytanoyl-CoA dioxygenase, peroxisomal</fullName>
    </submittedName>
</protein>
<feature type="non-terminal residue" evidence="2">
    <location>
        <position position="1"/>
    </location>
</feature>